<comment type="caution">
    <text evidence="1">The sequence shown here is derived from an EMBL/GenBank/DDBJ whole genome shotgun (WGS) entry which is preliminary data.</text>
</comment>
<organism evidence="1 2">
    <name type="scientific">Trichoderma ghanense</name>
    <dbReference type="NCBI Taxonomy" id="65468"/>
    <lineage>
        <taxon>Eukaryota</taxon>
        <taxon>Fungi</taxon>
        <taxon>Dikarya</taxon>
        <taxon>Ascomycota</taxon>
        <taxon>Pezizomycotina</taxon>
        <taxon>Sordariomycetes</taxon>
        <taxon>Hypocreomycetidae</taxon>
        <taxon>Hypocreales</taxon>
        <taxon>Hypocreaceae</taxon>
        <taxon>Trichoderma</taxon>
    </lineage>
</organism>
<evidence type="ECO:0000313" key="2">
    <source>
        <dbReference type="Proteomes" id="UP001642720"/>
    </source>
</evidence>
<sequence length="153" mass="16572">MHDEVLTAHTPSNPMTTPCSATMACFSTSDSPPKRLRKTEVCVALHRFFSSFIPRSKRPLPPFETGLLWRGVQLPGGHDQRSLVCLVAPIRPSPLGKLSFVGLVAESRNPQGSSRPLASSWCALGLTGFEGSLKGDVNQLLSWTPLGGWVSYP</sequence>
<proteinExistence type="predicted"/>
<reference evidence="1 2" key="1">
    <citation type="submission" date="2018-01" db="EMBL/GenBank/DDBJ databases">
        <title>Genome characterization of the sugarcane-associated fungus Trichoderma ghanense CCMA-1212 and their application in lignocelulose bioconversion.</title>
        <authorList>
            <person name="Steindorff A.S."/>
            <person name="Mendes T.D."/>
            <person name="Vilela E.S.D."/>
            <person name="Rodrigues D.S."/>
            <person name="Formighieri E.F."/>
            <person name="Melo I.S."/>
            <person name="Favaro L.C.L."/>
        </authorList>
    </citation>
    <scope>NUCLEOTIDE SEQUENCE [LARGE SCALE GENOMIC DNA]</scope>
    <source>
        <strain evidence="1 2">CCMA-1212</strain>
    </source>
</reference>
<keyword evidence="2" id="KW-1185">Reference proteome</keyword>
<name>A0ABY2GXI2_9HYPO</name>
<dbReference type="Proteomes" id="UP001642720">
    <property type="component" value="Unassembled WGS sequence"/>
</dbReference>
<evidence type="ECO:0000313" key="1">
    <source>
        <dbReference type="EMBL" id="TFB00002.1"/>
    </source>
</evidence>
<dbReference type="RefSeq" id="XP_073556203.1">
    <property type="nucleotide sequence ID" value="XM_073705197.1"/>
</dbReference>
<dbReference type="GeneID" id="300579647"/>
<protein>
    <submittedName>
        <fullName evidence="1">Uncharacterized protein</fullName>
    </submittedName>
</protein>
<accession>A0ABY2GXI2</accession>
<dbReference type="EMBL" id="PPTA01000012">
    <property type="protein sequence ID" value="TFB00002.1"/>
    <property type="molecule type" value="Genomic_DNA"/>
</dbReference>
<gene>
    <name evidence="1" type="ORF">CCMA1212_008042</name>
</gene>